<protein>
    <submittedName>
        <fullName evidence="1">Uncharacterized protein</fullName>
    </submittedName>
</protein>
<name>B9T380_RICCO</name>
<evidence type="ECO:0000313" key="1">
    <source>
        <dbReference type="EMBL" id="EEF29684.1"/>
    </source>
</evidence>
<proteinExistence type="predicted"/>
<dbReference type="EMBL" id="EQ974404">
    <property type="protein sequence ID" value="EEF29684.1"/>
    <property type="molecule type" value="Genomic_DNA"/>
</dbReference>
<accession>B9T380</accession>
<organism evidence="1 2">
    <name type="scientific">Ricinus communis</name>
    <name type="common">Castor bean</name>
    <dbReference type="NCBI Taxonomy" id="3988"/>
    <lineage>
        <taxon>Eukaryota</taxon>
        <taxon>Viridiplantae</taxon>
        <taxon>Streptophyta</taxon>
        <taxon>Embryophyta</taxon>
        <taxon>Tracheophyta</taxon>
        <taxon>Spermatophyta</taxon>
        <taxon>Magnoliopsida</taxon>
        <taxon>eudicotyledons</taxon>
        <taxon>Gunneridae</taxon>
        <taxon>Pentapetalae</taxon>
        <taxon>rosids</taxon>
        <taxon>fabids</taxon>
        <taxon>Malpighiales</taxon>
        <taxon>Euphorbiaceae</taxon>
        <taxon>Acalyphoideae</taxon>
        <taxon>Acalypheae</taxon>
        <taxon>Ricinus</taxon>
    </lineage>
</organism>
<gene>
    <name evidence="1" type="ORF">RCOM_0714990</name>
</gene>
<sequence length="71" mass="7792">MLEDSGNKKASKVGPNLKMKDSLLGLDEEGKERLKFILGRNERPNKQKKVGSGTKSSRLKKLVRKGVVVAA</sequence>
<keyword evidence="2" id="KW-1185">Reference proteome</keyword>
<dbReference type="AlphaFoldDB" id="B9T380"/>
<dbReference type="Proteomes" id="UP000008311">
    <property type="component" value="Unassembled WGS sequence"/>
</dbReference>
<dbReference type="InParanoid" id="B9T380"/>
<reference evidence="2" key="1">
    <citation type="journal article" date="2010" name="Nat. Biotechnol.">
        <title>Draft genome sequence of the oilseed species Ricinus communis.</title>
        <authorList>
            <person name="Chan A.P."/>
            <person name="Crabtree J."/>
            <person name="Zhao Q."/>
            <person name="Lorenzi H."/>
            <person name="Orvis J."/>
            <person name="Puiu D."/>
            <person name="Melake-Berhan A."/>
            <person name="Jones K.M."/>
            <person name="Redman J."/>
            <person name="Chen G."/>
            <person name="Cahoon E.B."/>
            <person name="Gedil M."/>
            <person name="Stanke M."/>
            <person name="Haas B.J."/>
            <person name="Wortman J.R."/>
            <person name="Fraser-Liggett C.M."/>
            <person name="Ravel J."/>
            <person name="Rabinowicz P.D."/>
        </authorList>
    </citation>
    <scope>NUCLEOTIDE SEQUENCE [LARGE SCALE GENOMIC DNA]</scope>
    <source>
        <strain evidence="2">cv. Hale</strain>
    </source>
</reference>
<evidence type="ECO:0000313" key="2">
    <source>
        <dbReference type="Proteomes" id="UP000008311"/>
    </source>
</evidence>